<feature type="region of interest" description="Disordered" evidence="1">
    <location>
        <begin position="238"/>
        <end position="359"/>
    </location>
</feature>
<protein>
    <submittedName>
        <fullName evidence="2">Syntaxin-like protein psy1</fullName>
    </submittedName>
</protein>
<dbReference type="STRING" id="36022.A0A1V2L9R9"/>
<evidence type="ECO:0000313" key="3">
    <source>
        <dbReference type="Proteomes" id="UP000189513"/>
    </source>
</evidence>
<evidence type="ECO:0000256" key="1">
    <source>
        <dbReference type="SAM" id="MobiDB-lite"/>
    </source>
</evidence>
<comment type="caution">
    <text evidence="2">The sequence shown here is derived from an EMBL/GenBank/DDBJ whole genome shotgun (WGS) entry which is preliminary data.</text>
</comment>
<reference evidence="3" key="1">
    <citation type="journal article" date="2017" name="Genome Announc.">
        <title>Genome sequences of Cyberlindnera fabianii 65, Pichia kudriavzevii 129, and Saccharomyces cerevisiae 131 isolated from fermented masau fruits in Zimbabwe.</title>
        <authorList>
            <person name="van Rijswijck I.M.H."/>
            <person name="Derks M.F.L."/>
            <person name="Abee T."/>
            <person name="de Ridder D."/>
            <person name="Smid E.J."/>
        </authorList>
    </citation>
    <scope>NUCLEOTIDE SEQUENCE [LARGE SCALE GENOMIC DNA]</scope>
    <source>
        <strain evidence="3">65</strain>
    </source>
</reference>
<dbReference type="VEuPathDB" id="FungiDB:BON22_0955"/>
<feature type="compositionally biased region" description="Low complexity" evidence="1">
    <location>
        <begin position="305"/>
        <end position="324"/>
    </location>
</feature>
<name>A0A1V2L9R9_CYBFA</name>
<sequence length="390" mass="44498">MEFLKSLWPNSSTNVITIPQHIEGELEDDLDLKVKALTYLFKRMNIENLPSFVNDGSGIYSFDNGSSSTSLGNEKLDAMYNKLEFERVLVSDEHRILIDWFKNRFRSICILSDTPKSPFERQLAKNFRFTILHADAPDDVYVNTLLESDIYIEHPIDIDVKRQIVVDAIQAQRQLRPSHKKSFNKNDRSMIISKYIRRLSEVVQIERIYKASLISKLETYKSSKLGFIKETIDEFSETSFDGNEENGVRLFPSNAVRSSRSRSPMRRQSNDSKPPLSPVKLNSLPQLQQTSPIVGTAKLSPPSSPVRSSSGSPSRQLRSRSSSPVKSLKKKQSMTILKMDNSLSQSDTTTTTPGADDEWVTKDEMSQIQIQSEQAVLFRVERERKLLRAQ</sequence>
<proteinExistence type="predicted"/>
<dbReference type="Pfam" id="PF17235">
    <property type="entry name" value="STD1"/>
    <property type="match status" value="1"/>
</dbReference>
<gene>
    <name evidence="2" type="ORF">BON22_0955</name>
</gene>
<feature type="compositionally biased region" description="Polar residues" evidence="1">
    <location>
        <begin position="283"/>
        <end position="293"/>
    </location>
</feature>
<feature type="compositionally biased region" description="Polar residues" evidence="1">
    <location>
        <begin position="341"/>
        <end position="353"/>
    </location>
</feature>
<dbReference type="OMA" id="HRITIDW"/>
<organism evidence="2 3">
    <name type="scientific">Cyberlindnera fabianii</name>
    <name type="common">Yeast</name>
    <name type="synonym">Hansenula fabianii</name>
    <dbReference type="NCBI Taxonomy" id="36022"/>
    <lineage>
        <taxon>Eukaryota</taxon>
        <taxon>Fungi</taxon>
        <taxon>Dikarya</taxon>
        <taxon>Ascomycota</taxon>
        <taxon>Saccharomycotina</taxon>
        <taxon>Saccharomycetes</taxon>
        <taxon>Phaffomycetales</taxon>
        <taxon>Phaffomycetaceae</taxon>
        <taxon>Cyberlindnera</taxon>
    </lineage>
</organism>
<dbReference type="InterPro" id="IPR035189">
    <property type="entry name" value="Std1/Mth1"/>
</dbReference>
<evidence type="ECO:0000313" key="2">
    <source>
        <dbReference type="EMBL" id="ONH68657.1"/>
    </source>
</evidence>
<accession>A0A1V2L9R9</accession>
<dbReference type="EMBL" id="MPUK01000002">
    <property type="protein sequence ID" value="ONH68657.1"/>
    <property type="molecule type" value="Genomic_DNA"/>
</dbReference>
<dbReference type="AlphaFoldDB" id="A0A1V2L9R9"/>
<dbReference type="Proteomes" id="UP000189513">
    <property type="component" value="Unassembled WGS sequence"/>
</dbReference>
<keyword evidence="3" id="KW-1185">Reference proteome</keyword>